<dbReference type="EC" id="5.2.1.8" evidence="2"/>
<evidence type="ECO:0000259" key="8">
    <source>
        <dbReference type="PROSITE" id="PS50072"/>
    </source>
</evidence>
<gene>
    <name evidence="9" type="ORF">NliqN6_4015</name>
</gene>
<feature type="compositionally biased region" description="Basic residues" evidence="7">
    <location>
        <begin position="225"/>
        <end position="239"/>
    </location>
</feature>
<comment type="catalytic activity">
    <reaction evidence="1">
        <text>[protein]-peptidylproline (omega=180) = [protein]-peptidylproline (omega=0)</text>
        <dbReference type="Rhea" id="RHEA:16237"/>
        <dbReference type="Rhea" id="RHEA-COMP:10747"/>
        <dbReference type="Rhea" id="RHEA-COMP:10748"/>
        <dbReference type="ChEBI" id="CHEBI:83833"/>
        <dbReference type="ChEBI" id="CHEBI:83834"/>
        <dbReference type="EC" id="5.2.1.8"/>
    </reaction>
</comment>
<comment type="caution">
    <text evidence="9">The sequence shown here is derived from an EMBL/GenBank/DDBJ whole genome shotgun (WGS) entry which is preliminary data.</text>
</comment>
<dbReference type="PROSITE" id="PS50072">
    <property type="entry name" value="CSA_PPIASE_2"/>
    <property type="match status" value="1"/>
</dbReference>
<dbReference type="Proteomes" id="UP000620104">
    <property type="component" value="Unassembled WGS sequence"/>
</dbReference>
<dbReference type="Gene3D" id="2.40.100.10">
    <property type="entry name" value="Cyclophilin-like"/>
    <property type="match status" value="1"/>
</dbReference>
<name>A0A8H3TV21_9TREE</name>
<dbReference type="PANTHER" id="PTHR11071:SF561">
    <property type="entry name" value="PEPTIDYL-PROLYL CIS-TRANS ISOMERASE D-RELATED"/>
    <property type="match status" value="1"/>
</dbReference>
<dbReference type="InterPro" id="IPR029000">
    <property type="entry name" value="Cyclophilin-like_dom_sf"/>
</dbReference>
<dbReference type="OrthoDB" id="407558at2759"/>
<dbReference type="EMBL" id="BLZA01000023">
    <property type="protein sequence ID" value="GHJ87613.1"/>
    <property type="molecule type" value="Genomic_DNA"/>
</dbReference>
<keyword evidence="10" id="KW-1185">Reference proteome</keyword>
<dbReference type="GO" id="GO:0005737">
    <property type="term" value="C:cytoplasm"/>
    <property type="evidence" value="ECO:0007669"/>
    <property type="project" value="TreeGrafter"/>
</dbReference>
<dbReference type="GO" id="GO:0003755">
    <property type="term" value="F:peptidyl-prolyl cis-trans isomerase activity"/>
    <property type="evidence" value="ECO:0007669"/>
    <property type="project" value="UniProtKB-KW"/>
</dbReference>
<evidence type="ECO:0000256" key="3">
    <source>
        <dbReference type="ARBA" id="ARBA00023110"/>
    </source>
</evidence>
<keyword evidence="3" id="KW-0697">Rotamase</keyword>
<dbReference type="Pfam" id="PF00160">
    <property type="entry name" value="Pro_isomerase"/>
    <property type="match status" value="1"/>
</dbReference>
<feature type="compositionally biased region" description="Basic and acidic residues" evidence="7">
    <location>
        <begin position="339"/>
        <end position="435"/>
    </location>
</feature>
<feature type="compositionally biased region" description="Acidic residues" evidence="7">
    <location>
        <begin position="470"/>
        <end position="481"/>
    </location>
</feature>
<evidence type="ECO:0000256" key="6">
    <source>
        <dbReference type="ARBA" id="ARBA00076602"/>
    </source>
</evidence>
<evidence type="ECO:0000313" key="9">
    <source>
        <dbReference type="EMBL" id="GHJ87613.1"/>
    </source>
</evidence>
<dbReference type="InterPro" id="IPR002130">
    <property type="entry name" value="Cyclophilin-type_PPIase_dom"/>
</dbReference>
<evidence type="ECO:0000256" key="4">
    <source>
        <dbReference type="ARBA" id="ARBA00023235"/>
    </source>
</evidence>
<protein>
    <recommendedName>
        <fullName evidence="5">Peptidyl-prolyl cis-trans isomerase D</fullName>
        <ecNumber evidence="2">5.2.1.8</ecNumber>
    </recommendedName>
    <alternativeName>
        <fullName evidence="6">Rotamase D</fullName>
    </alternativeName>
</protein>
<dbReference type="GO" id="GO:0006457">
    <property type="term" value="P:protein folding"/>
    <property type="evidence" value="ECO:0007669"/>
    <property type="project" value="TreeGrafter"/>
</dbReference>
<evidence type="ECO:0000313" key="10">
    <source>
        <dbReference type="Proteomes" id="UP000620104"/>
    </source>
</evidence>
<reference evidence="9" key="1">
    <citation type="submission" date="2020-07" db="EMBL/GenBank/DDBJ databases">
        <title>Draft Genome Sequence of a Deep-Sea Yeast, Naganishia (Cryptococcus) liquefaciens strain N6.</title>
        <authorList>
            <person name="Han Y.W."/>
            <person name="Kajitani R."/>
            <person name="Morimoto H."/>
            <person name="Parhat M."/>
            <person name="Tsubouchi H."/>
            <person name="Bakenova O."/>
            <person name="Ogata M."/>
            <person name="Argunhan B."/>
            <person name="Aoki R."/>
            <person name="Kajiwara S."/>
            <person name="Itoh T."/>
            <person name="Iwasaki H."/>
        </authorList>
    </citation>
    <scope>NUCLEOTIDE SEQUENCE</scope>
    <source>
        <strain evidence="9">N6</strain>
    </source>
</reference>
<feature type="domain" description="PPIase cyclophilin-type" evidence="8">
    <location>
        <begin position="8"/>
        <end position="173"/>
    </location>
</feature>
<evidence type="ECO:0000256" key="2">
    <source>
        <dbReference type="ARBA" id="ARBA00013194"/>
    </source>
</evidence>
<keyword evidence="4" id="KW-0413">Isomerase</keyword>
<accession>A0A8H3TV21</accession>
<dbReference type="PANTHER" id="PTHR11071">
    <property type="entry name" value="PEPTIDYL-PROLYL CIS-TRANS ISOMERASE"/>
    <property type="match status" value="1"/>
</dbReference>
<feature type="compositionally biased region" description="Low complexity" evidence="7">
    <location>
        <begin position="437"/>
        <end position="447"/>
    </location>
</feature>
<feature type="compositionally biased region" description="Pro residues" evidence="7">
    <location>
        <begin position="448"/>
        <end position="457"/>
    </location>
</feature>
<feature type="compositionally biased region" description="Basic and acidic residues" evidence="7">
    <location>
        <begin position="264"/>
        <end position="297"/>
    </location>
</feature>
<dbReference type="GO" id="GO:0016018">
    <property type="term" value="F:cyclosporin A binding"/>
    <property type="evidence" value="ECO:0007669"/>
    <property type="project" value="TreeGrafter"/>
</dbReference>
<evidence type="ECO:0000256" key="7">
    <source>
        <dbReference type="SAM" id="MobiDB-lite"/>
    </source>
</evidence>
<feature type="compositionally biased region" description="Basic and acidic residues" evidence="7">
    <location>
        <begin position="240"/>
        <end position="250"/>
    </location>
</feature>
<dbReference type="AlphaFoldDB" id="A0A8H3TV21"/>
<dbReference type="SUPFAM" id="SSF50891">
    <property type="entry name" value="Cyclophilin-like"/>
    <property type="match status" value="1"/>
</dbReference>
<dbReference type="PRINTS" id="PR00153">
    <property type="entry name" value="CSAPPISMRASE"/>
</dbReference>
<proteinExistence type="predicted"/>
<organism evidence="9 10">
    <name type="scientific">Naganishia liquefaciens</name>
    <dbReference type="NCBI Taxonomy" id="104408"/>
    <lineage>
        <taxon>Eukaryota</taxon>
        <taxon>Fungi</taxon>
        <taxon>Dikarya</taxon>
        <taxon>Basidiomycota</taxon>
        <taxon>Agaricomycotina</taxon>
        <taxon>Tremellomycetes</taxon>
        <taxon>Filobasidiales</taxon>
        <taxon>Filobasidiaceae</taxon>
        <taxon>Naganishia</taxon>
    </lineage>
</organism>
<feature type="region of interest" description="Disordered" evidence="7">
    <location>
        <begin position="179"/>
        <end position="481"/>
    </location>
</feature>
<evidence type="ECO:0000256" key="5">
    <source>
        <dbReference type="ARBA" id="ARBA00074451"/>
    </source>
</evidence>
<dbReference type="FunFam" id="2.40.100.10:FF:000022">
    <property type="entry name" value="Peptidyl-prolyl cis-trans isomerase CYP95"/>
    <property type="match status" value="1"/>
</dbReference>
<sequence length="481" mass="54552">MAPPVRTFMDVSVGDAPPKRIIFELFVDKVPKTAENFRALCTGEKGISRLSQQALHYKGSIIHRLIPGFMAQGGDFTKRNGTGGESIYGGQFADEDLSTPVDKEGLLVMANRGPDTNGSQFFITFAPSPHLNGKHCVFGRVVRGFEHVQAWELLQVDDRDRPLSPVTIVNCGELVLAKKAQPAKAAESRRSVSPSSTDSRSPRRKRRSTRSDSDSSASDSEDERRRRKKEKKSKKKDKKRDRDGKKDKLKSLVGGYQETEEELDARLEREENERIAAAKKEKMERLKKQLEEEKRPDGGVIYRGRGAMKYRDPETQSNRGSFADTDRYFGRPRAYDGVPRPERPYHARHHGGDAGRDSQARYGDRQGGRDDARAQSRGDRWRRELSPRRDEGQRRARSRSRDRARVDTDDWRVGRKQTLEGRMADRSPVRFEKATRKSPSPAPARRSPTPPPAPRRSPSPVQQRRGDMLSDSESEMELDDD</sequence>
<evidence type="ECO:0000256" key="1">
    <source>
        <dbReference type="ARBA" id="ARBA00000971"/>
    </source>
</evidence>